<evidence type="ECO:0000256" key="3">
    <source>
        <dbReference type="ARBA" id="ARBA00022723"/>
    </source>
</evidence>
<feature type="domain" description="HhH-GPD" evidence="14">
    <location>
        <begin position="75"/>
        <end position="222"/>
    </location>
</feature>
<organism evidence="15 16">
    <name type="scientific">Rhizobium tropici</name>
    <dbReference type="NCBI Taxonomy" id="398"/>
    <lineage>
        <taxon>Bacteria</taxon>
        <taxon>Pseudomonadati</taxon>
        <taxon>Pseudomonadota</taxon>
        <taxon>Alphaproteobacteria</taxon>
        <taxon>Hyphomicrobiales</taxon>
        <taxon>Rhizobiaceae</taxon>
        <taxon>Rhizobium/Agrobacterium group</taxon>
        <taxon>Rhizobium</taxon>
    </lineage>
</organism>
<name>A0A5B0W7F3_RHITR</name>
<dbReference type="InterPro" id="IPR004036">
    <property type="entry name" value="Endonuclease-III-like_CS2"/>
</dbReference>
<dbReference type="GO" id="GO:0046872">
    <property type="term" value="F:metal ion binding"/>
    <property type="evidence" value="ECO:0007669"/>
    <property type="project" value="UniProtKB-KW"/>
</dbReference>
<comment type="cofactor">
    <cofactor evidence="12">
        <name>[4Fe-4S] cluster</name>
        <dbReference type="ChEBI" id="CHEBI:49883"/>
    </cofactor>
    <text evidence="12">Binds 1 [4Fe-4S] cluster.</text>
</comment>
<evidence type="ECO:0000256" key="13">
    <source>
        <dbReference type="SAM" id="MobiDB-lite"/>
    </source>
</evidence>
<comment type="catalytic activity">
    <reaction evidence="12">
        <text>2'-deoxyribonucleotide-(2'-deoxyribose 5'-phosphate)-2'-deoxyribonucleotide-DNA = a 3'-end 2'-deoxyribonucleotide-(2,3-dehydro-2,3-deoxyribose 5'-phosphate)-DNA + a 5'-end 5'-phospho-2'-deoxyribonucleoside-DNA + H(+)</text>
        <dbReference type="Rhea" id="RHEA:66592"/>
        <dbReference type="Rhea" id="RHEA-COMP:13180"/>
        <dbReference type="Rhea" id="RHEA-COMP:16897"/>
        <dbReference type="Rhea" id="RHEA-COMP:17067"/>
        <dbReference type="ChEBI" id="CHEBI:15378"/>
        <dbReference type="ChEBI" id="CHEBI:136412"/>
        <dbReference type="ChEBI" id="CHEBI:157695"/>
        <dbReference type="ChEBI" id="CHEBI:167181"/>
        <dbReference type="EC" id="4.2.99.18"/>
    </reaction>
</comment>
<evidence type="ECO:0000256" key="4">
    <source>
        <dbReference type="ARBA" id="ARBA00022763"/>
    </source>
</evidence>
<dbReference type="GO" id="GO:0051539">
    <property type="term" value="F:4 iron, 4 sulfur cluster binding"/>
    <property type="evidence" value="ECO:0007669"/>
    <property type="project" value="UniProtKB-UniRule"/>
</dbReference>
<feature type="region of interest" description="Disordered" evidence="13">
    <location>
        <begin position="14"/>
        <end position="35"/>
    </location>
</feature>
<feature type="compositionally biased region" description="Polar residues" evidence="13">
    <location>
        <begin position="14"/>
        <end position="28"/>
    </location>
</feature>
<dbReference type="FunFam" id="1.10.340.30:FF:000001">
    <property type="entry name" value="Endonuclease III"/>
    <property type="match status" value="1"/>
</dbReference>
<accession>A0A5B0W7F3</accession>
<evidence type="ECO:0000256" key="12">
    <source>
        <dbReference type="HAMAP-Rule" id="MF_00942"/>
    </source>
</evidence>
<evidence type="ECO:0000256" key="10">
    <source>
        <dbReference type="ARBA" id="ARBA00023239"/>
    </source>
</evidence>
<keyword evidence="8 12" id="KW-0238">DNA-binding</keyword>
<dbReference type="InterPro" id="IPR003265">
    <property type="entry name" value="HhH-GPD_domain"/>
</dbReference>
<dbReference type="SMART" id="SM00478">
    <property type="entry name" value="ENDO3c"/>
    <property type="match status" value="1"/>
</dbReference>
<keyword evidence="10 12" id="KW-0456">Lyase</keyword>
<proteinExistence type="inferred from homology"/>
<evidence type="ECO:0000256" key="1">
    <source>
        <dbReference type="ARBA" id="ARBA00008343"/>
    </source>
</evidence>
<dbReference type="Pfam" id="PF10576">
    <property type="entry name" value="EndIII_4Fe-2S"/>
    <property type="match status" value="1"/>
</dbReference>
<protein>
    <recommendedName>
        <fullName evidence="12">Endonuclease III</fullName>
        <ecNumber evidence="12">4.2.99.18</ecNumber>
    </recommendedName>
    <alternativeName>
        <fullName evidence="12">DNA-(apurinic or apyrimidinic site) lyase</fullName>
    </alternativeName>
</protein>
<dbReference type="GO" id="GO:0140078">
    <property type="term" value="F:class I DNA-(apurinic or apyrimidinic site) endonuclease activity"/>
    <property type="evidence" value="ECO:0007669"/>
    <property type="project" value="UniProtKB-EC"/>
</dbReference>
<comment type="function">
    <text evidence="12">DNA repair enzyme that has both DNA N-glycosylase activity and AP-lyase activity. The DNA N-glycosylase activity releases various damaged pyrimidines from DNA by cleaving the N-glycosidic bond, leaving an AP (apurinic/apyrimidinic) site. The AP-lyase activity cleaves the phosphodiester bond 3' to the AP site by a beta-elimination, leaving a 3'-terminal unsaturated sugar and a product with a terminal 5'-phosphate.</text>
</comment>
<keyword evidence="11 12" id="KW-0326">Glycosidase</keyword>
<evidence type="ECO:0000259" key="14">
    <source>
        <dbReference type="SMART" id="SM00478"/>
    </source>
</evidence>
<dbReference type="EMBL" id="VNIP01000006">
    <property type="protein sequence ID" value="KAA1182896.1"/>
    <property type="molecule type" value="Genomic_DNA"/>
</dbReference>
<dbReference type="GO" id="GO:0003677">
    <property type="term" value="F:DNA binding"/>
    <property type="evidence" value="ECO:0007669"/>
    <property type="project" value="UniProtKB-UniRule"/>
</dbReference>
<evidence type="ECO:0000256" key="6">
    <source>
        <dbReference type="ARBA" id="ARBA00023004"/>
    </source>
</evidence>
<evidence type="ECO:0000256" key="7">
    <source>
        <dbReference type="ARBA" id="ARBA00023014"/>
    </source>
</evidence>
<comment type="caution">
    <text evidence="15">The sequence shown here is derived from an EMBL/GenBank/DDBJ whole genome shotgun (WGS) entry which is preliminary data.</text>
</comment>
<dbReference type="PROSITE" id="PS01155">
    <property type="entry name" value="ENDONUCLEASE_III_2"/>
    <property type="match status" value="1"/>
</dbReference>
<evidence type="ECO:0000256" key="11">
    <source>
        <dbReference type="ARBA" id="ARBA00023295"/>
    </source>
</evidence>
<evidence type="ECO:0000256" key="9">
    <source>
        <dbReference type="ARBA" id="ARBA00023204"/>
    </source>
</evidence>
<evidence type="ECO:0000256" key="8">
    <source>
        <dbReference type="ARBA" id="ARBA00023125"/>
    </source>
</evidence>
<dbReference type="Pfam" id="PF00730">
    <property type="entry name" value="HhH-GPD"/>
    <property type="match status" value="1"/>
</dbReference>
<dbReference type="GO" id="GO:0006285">
    <property type="term" value="P:base-excision repair, AP site formation"/>
    <property type="evidence" value="ECO:0007669"/>
    <property type="project" value="TreeGrafter"/>
</dbReference>
<feature type="binding site" evidence="12">
    <location>
        <position position="231"/>
    </location>
    <ligand>
        <name>[4Fe-4S] cluster</name>
        <dbReference type="ChEBI" id="CHEBI:49883"/>
    </ligand>
</feature>
<dbReference type="InterPro" id="IPR023170">
    <property type="entry name" value="HhH_base_excis_C"/>
</dbReference>
<keyword evidence="15" id="KW-0255">Endonuclease</keyword>
<dbReference type="AlphaFoldDB" id="A0A5B0W7F3"/>
<dbReference type="InterPro" id="IPR000445">
    <property type="entry name" value="HhH_motif"/>
</dbReference>
<dbReference type="Proteomes" id="UP000323608">
    <property type="component" value="Unassembled WGS sequence"/>
</dbReference>
<evidence type="ECO:0000313" key="16">
    <source>
        <dbReference type="Proteomes" id="UP000323608"/>
    </source>
</evidence>
<keyword evidence="9 12" id="KW-0234">DNA repair</keyword>
<reference evidence="15 16" key="1">
    <citation type="submission" date="2019-07" db="EMBL/GenBank/DDBJ databases">
        <title>The Draft Genome Sequence of Rhizobium tropici SARCC-755 Associated with Superior Nodulation on Pigeonpea (Cajanus cajan (L.) Millsp.).</title>
        <authorList>
            <person name="Bopape F.L."/>
            <person name="Hassen A.I."/>
            <person name="Swanevelder Z.H."/>
            <person name="Gwata E.T."/>
        </authorList>
    </citation>
    <scope>NUCLEOTIDE SEQUENCE [LARGE SCALE GENOMIC DNA]</scope>
    <source>
        <strain evidence="15 16">SARCC-755</strain>
    </source>
</reference>
<evidence type="ECO:0000256" key="5">
    <source>
        <dbReference type="ARBA" id="ARBA00022801"/>
    </source>
</evidence>
<dbReference type="Gene3D" id="1.10.340.30">
    <property type="entry name" value="Hypothetical protein, domain 2"/>
    <property type="match status" value="1"/>
</dbReference>
<dbReference type="PANTHER" id="PTHR10359">
    <property type="entry name" value="A/G-SPECIFIC ADENINE GLYCOSYLASE/ENDONUCLEASE III"/>
    <property type="match status" value="1"/>
</dbReference>
<feature type="binding site" evidence="12">
    <location>
        <position position="234"/>
    </location>
    <ligand>
        <name>[4Fe-4S] cluster</name>
        <dbReference type="ChEBI" id="CHEBI:49883"/>
    </ligand>
</feature>
<dbReference type="HAMAP" id="MF_00942">
    <property type="entry name" value="Nth"/>
    <property type="match status" value="1"/>
</dbReference>
<keyword evidence="6 12" id="KW-0408">Iron</keyword>
<dbReference type="InterPro" id="IPR005759">
    <property type="entry name" value="Nth"/>
</dbReference>
<evidence type="ECO:0000256" key="2">
    <source>
        <dbReference type="ARBA" id="ARBA00022485"/>
    </source>
</evidence>
<feature type="binding site" evidence="12">
    <location>
        <position position="240"/>
    </location>
    <ligand>
        <name>[4Fe-4S] cluster</name>
        <dbReference type="ChEBI" id="CHEBI:49883"/>
    </ligand>
</feature>
<dbReference type="EC" id="4.2.99.18" evidence="12"/>
<feature type="binding site" evidence="12">
    <location>
        <position position="224"/>
    </location>
    <ligand>
        <name>[4Fe-4S] cluster</name>
        <dbReference type="ChEBI" id="CHEBI:49883"/>
    </ligand>
</feature>
<dbReference type="CDD" id="cd00056">
    <property type="entry name" value="ENDO3c"/>
    <property type="match status" value="1"/>
</dbReference>
<dbReference type="InterPro" id="IPR011257">
    <property type="entry name" value="DNA_glycosylase"/>
</dbReference>
<dbReference type="Gene3D" id="1.10.1670.10">
    <property type="entry name" value="Helix-hairpin-Helix base-excision DNA repair enzymes (C-terminal)"/>
    <property type="match status" value="1"/>
</dbReference>
<keyword evidence="7 12" id="KW-0411">Iron-sulfur</keyword>
<keyword evidence="15" id="KW-0540">Nuclease</keyword>
<sequence length="267" mass="29600">MGVEYRSFMANPKIKSSAQTAKKSNTTAGRKPTGKSIYSKADLEEIFRRFSIQRPEPKGELEHVNPFTLVVAVALSAQATDAGVNKATRALFAAADTPQKMLDLGEERIREYIKTIGLYRNKAKNVVALSEKLITNFGGEVPRTREELMTLPGVGRKTANVVLSMAFGQATMAVDTHIFRIANRLLLAPGKTPDEVEQRLMKIIPDQYLYHAHHWLILHGRYCCKARKPECERCVIADLCRSPEKTFDIPAPLVELPPQVIGAEAAG</sequence>
<keyword evidence="4 12" id="KW-0227">DNA damage</keyword>
<dbReference type="Pfam" id="PF00633">
    <property type="entry name" value="HHH"/>
    <property type="match status" value="1"/>
</dbReference>
<keyword evidence="2 12" id="KW-0004">4Fe-4S</keyword>
<keyword evidence="3 12" id="KW-0479">Metal-binding</keyword>
<dbReference type="GO" id="GO:0019104">
    <property type="term" value="F:DNA N-glycosylase activity"/>
    <property type="evidence" value="ECO:0007669"/>
    <property type="project" value="UniProtKB-UniRule"/>
</dbReference>
<dbReference type="OrthoDB" id="9800977at2"/>
<dbReference type="NCBIfam" id="TIGR01083">
    <property type="entry name" value="nth"/>
    <property type="match status" value="1"/>
</dbReference>
<keyword evidence="5 12" id="KW-0378">Hydrolase</keyword>
<dbReference type="SUPFAM" id="SSF48150">
    <property type="entry name" value="DNA-glycosylase"/>
    <property type="match status" value="1"/>
</dbReference>
<dbReference type="InterPro" id="IPR003651">
    <property type="entry name" value="Endonuclease3_FeS-loop_motif"/>
</dbReference>
<gene>
    <name evidence="12 15" type="primary">nth</name>
    <name evidence="15" type="ORF">FP026_08575</name>
</gene>
<dbReference type="PANTHER" id="PTHR10359:SF18">
    <property type="entry name" value="ENDONUCLEASE III"/>
    <property type="match status" value="1"/>
</dbReference>
<comment type="similarity">
    <text evidence="1 12">Belongs to the Nth/MutY family.</text>
</comment>
<evidence type="ECO:0000313" key="15">
    <source>
        <dbReference type="EMBL" id="KAA1182896.1"/>
    </source>
</evidence>
<dbReference type="FunFam" id="1.10.1670.10:FF:000001">
    <property type="entry name" value="Endonuclease III"/>
    <property type="match status" value="1"/>
</dbReference>